<protein>
    <submittedName>
        <fullName evidence="2">Uncharacterized protein</fullName>
    </submittedName>
</protein>
<feature type="compositionally biased region" description="Basic and acidic residues" evidence="1">
    <location>
        <begin position="75"/>
        <end position="84"/>
    </location>
</feature>
<reference evidence="2 3" key="1">
    <citation type="submission" date="2020-02" db="EMBL/GenBank/DDBJ databases">
        <authorList>
            <person name="Ferguson B K."/>
        </authorList>
    </citation>
    <scope>NUCLEOTIDE SEQUENCE [LARGE SCALE GENOMIC DNA]</scope>
</reference>
<organism evidence="2 3">
    <name type="scientific">Nesidiocoris tenuis</name>
    <dbReference type="NCBI Taxonomy" id="355587"/>
    <lineage>
        <taxon>Eukaryota</taxon>
        <taxon>Metazoa</taxon>
        <taxon>Ecdysozoa</taxon>
        <taxon>Arthropoda</taxon>
        <taxon>Hexapoda</taxon>
        <taxon>Insecta</taxon>
        <taxon>Pterygota</taxon>
        <taxon>Neoptera</taxon>
        <taxon>Paraneoptera</taxon>
        <taxon>Hemiptera</taxon>
        <taxon>Heteroptera</taxon>
        <taxon>Panheteroptera</taxon>
        <taxon>Cimicomorpha</taxon>
        <taxon>Miridae</taxon>
        <taxon>Dicyphina</taxon>
        <taxon>Nesidiocoris</taxon>
    </lineage>
</organism>
<name>A0A6H5FV97_9HEMI</name>
<evidence type="ECO:0000256" key="1">
    <source>
        <dbReference type="SAM" id="MobiDB-lite"/>
    </source>
</evidence>
<dbReference type="AlphaFoldDB" id="A0A6H5FV97"/>
<accession>A0A6H5FV97</accession>
<dbReference type="OrthoDB" id="6590397at2759"/>
<proteinExistence type="predicted"/>
<sequence length="363" mass="41414">MTGNSVYSVYKQIQNAGPELLIPAPPRLDELKEINGQNIHFRHDVFEGVDPHKIEDKAKLFAKIEEDNERNQKVLERPEFETIRKSSSSSTKTAESQQHVYDPAAEHDDAASIQTVPPSFAEKYPVTHDGEDPDPSVRAKRNKVVEVSLPLSGRRNFIQFERGNTIPQFDFDAKTAKSKIRLCDRPIGTVCSFHYGANQNCIIKSTFGKFGDSAQPCDSGAGFPGCLIVLMAESDVEFVNGDGRNVHFYNISSITSKTQLFNLVLKLNSHGLLRDQSQLRDQNQLRVQTQLRVQAQLRDQTQLRVQTHIRDQSQLRRQSQLRVQTQLRAQTQLRDQIQLRVQTQLRDQSQLRRQSQLRDQTQL</sequence>
<keyword evidence="3" id="KW-1185">Reference proteome</keyword>
<dbReference type="Proteomes" id="UP000479000">
    <property type="component" value="Unassembled WGS sequence"/>
</dbReference>
<evidence type="ECO:0000313" key="3">
    <source>
        <dbReference type="Proteomes" id="UP000479000"/>
    </source>
</evidence>
<feature type="region of interest" description="Disordered" evidence="1">
    <location>
        <begin position="75"/>
        <end position="99"/>
    </location>
</feature>
<evidence type="ECO:0000313" key="2">
    <source>
        <dbReference type="EMBL" id="CAA9994051.1"/>
    </source>
</evidence>
<gene>
    <name evidence="2" type="ORF">NTEN_LOCUS871</name>
</gene>
<dbReference type="EMBL" id="CADCXU010001641">
    <property type="protein sequence ID" value="CAA9994051.1"/>
    <property type="molecule type" value="Genomic_DNA"/>
</dbReference>